<dbReference type="EMBL" id="AJTZ01000005">
    <property type="protein sequence ID" value="EJN93638.1"/>
    <property type="molecule type" value="Genomic_DNA"/>
</dbReference>
<comment type="caution">
    <text evidence="1">The sequence shown here is derived from an EMBL/GenBank/DDBJ whole genome shotgun (WGS) entry which is preliminary data.</text>
</comment>
<protein>
    <recommendedName>
        <fullName evidence="3">LysR family transcriptional regulator</fullName>
    </recommendedName>
</protein>
<reference evidence="1 2" key="1">
    <citation type="submission" date="2009-12" db="EMBL/GenBank/DDBJ databases">
        <authorList>
            <person name="Lefebure T."/>
            <person name="Cornejo O.E."/>
            <person name="Pavinski Bitar P.D."/>
            <person name="Lang P."/>
            <person name="Stanhope M.J."/>
        </authorList>
    </citation>
    <scope>NUCLEOTIDE SEQUENCE [LARGE SCALE GENOMIC DNA]</scope>
    <source>
        <strain evidence="1 2">FA-1</strain>
    </source>
</reference>
<keyword evidence="2" id="KW-1185">Reference proteome</keyword>
<accession>A0ABP2QX43</accession>
<evidence type="ECO:0000313" key="2">
    <source>
        <dbReference type="Proteomes" id="UP000007815"/>
    </source>
</evidence>
<organism evidence="1 2">
    <name type="scientific">Streptococcus ratti FA-1 = DSM 20564</name>
    <dbReference type="NCBI Taxonomy" id="699248"/>
    <lineage>
        <taxon>Bacteria</taxon>
        <taxon>Bacillati</taxon>
        <taxon>Bacillota</taxon>
        <taxon>Bacilli</taxon>
        <taxon>Lactobacillales</taxon>
        <taxon>Streptococcaceae</taxon>
        <taxon>Streptococcus</taxon>
    </lineage>
</organism>
<sequence length="39" mass="4661">MENRRVYYAAYHKGKELHTDLKNFIDFIATQSEIMNLSI</sequence>
<evidence type="ECO:0000313" key="1">
    <source>
        <dbReference type="EMBL" id="EJN93638.1"/>
    </source>
</evidence>
<dbReference type="Proteomes" id="UP000007815">
    <property type="component" value="Unassembled WGS sequence"/>
</dbReference>
<name>A0ABP2QX43_STRRT</name>
<proteinExistence type="predicted"/>
<gene>
    <name evidence="1" type="ORF">SRA_03851</name>
</gene>
<evidence type="ECO:0008006" key="3">
    <source>
        <dbReference type="Google" id="ProtNLM"/>
    </source>
</evidence>